<accession>A0ABN7GV25</accession>
<gene>
    <name evidence="1" type="ORF">GHA_05214</name>
</gene>
<dbReference type="EMBL" id="CAHPRB010000053">
    <property type="protein sequence ID" value="CAB5618412.1"/>
    <property type="molecule type" value="Genomic_DNA"/>
</dbReference>
<name>A0ABN7GV25_9ENTR</name>
<comment type="caution">
    <text evidence="1">The sequence shown here is derived from an EMBL/GenBank/DDBJ whole genome shotgun (WGS) entry which is preliminary data.</text>
</comment>
<keyword evidence="2" id="KW-1185">Reference proteome</keyword>
<evidence type="ECO:0000313" key="1">
    <source>
        <dbReference type="EMBL" id="CAB5618412.1"/>
    </source>
</evidence>
<evidence type="ECO:0000313" key="2">
    <source>
        <dbReference type="Proteomes" id="UP000835792"/>
    </source>
</evidence>
<proteinExistence type="predicted"/>
<protein>
    <submittedName>
        <fullName evidence="1">Uncharacterized protein</fullName>
    </submittedName>
</protein>
<dbReference type="Proteomes" id="UP000835792">
    <property type="component" value="Unassembled WGS sequence"/>
</dbReference>
<reference evidence="1" key="1">
    <citation type="submission" date="2020-05" db="EMBL/GenBank/DDBJ databases">
        <authorList>
            <person name="Delgado-Blas J."/>
        </authorList>
    </citation>
    <scope>NUCLEOTIDE SEQUENCE</scope>
    <source>
        <strain evidence="1">BB1468</strain>
    </source>
</reference>
<sequence>MPVQIDADFTKIVFFGKADGRLLFGQRNFTQANFRRSRRCWWRSDWSWLIRDVDAIVLSERFQAAIEALGDKTKFPVTIPAIDFTEDQSGFLTATQFYLTTDQRGIATFNLYGQMIQGGNGMTAVTGNGEGDFLHVGLEAGQINGENAIGPFSTEANGTIFITGLPVKDHIAVTPNFPVSE</sequence>
<organism evidence="1 2">
    <name type="scientific">Citrobacter youngae</name>
    <dbReference type="NCBI Taxonomy" id="133448"/>
    <lineage>
        <taxon>Bacteria</taxon>
        <taxon>Pseudomonadati</taxon>
        <taxon>Pseudomonadota</taxon>
        <taxon>Gammaproteobacteria</taxon>
        <taxon>Enterobacterales</taxon>
        <taxon>Enterobacteriaceae</taxon>
        <taxon>Citrobacter</taxon>
        <taxon>Citrobacter freundii complex</taxon>
    </lineage>
</organism>